<comment type="caution">
    <text evidence="1">The sequence shown here is derived from an EMBL/GenBank/DDBJ whole genome shotgun (WGS) entry which is preliminary data.</text>
</comment>
<accession>A0A3M7P9A7</accession>
<keyword evidence="2" id="KW-1185">Reference proteome</keyword>
<sequence length="85" mass="10277">MEDYFLINCRKKKVTKPKRPRLTFYIDKKQIDYHVTVRLTCGLIEQESIEQAAYEWHHFWTKFTNKRENEKIATTTTTTVNAKNH</sequence>
<dbReference type="AlphaFoldDB" id="A0A3M7P9A7"/>
<proteinExistence type="predicted"/>
<evidence type="ECO:0000313" key="2">
    <source>
        <dbReference type="Proteomes" id="UP000276133"/>
    </source>
</evidence>
<name>A0A3M7P9A7_BRAPC</name>
<gene>
    <name evidence="1" type="ORF">BpHYR1_011756</name>
</gene>
<protein>
    <submittedName>
        <fullName evidence="1">Uncharacterized protein</fullName>
    </submittedName>
</protein>
<dbReference type="EMBL" id="REGN01012462">
    <property type="protein sequence ID" value="RMZ95360.1"/>
    <property type="molecule type" value="Genomic_DNA"/>
</dbReference>
<evidence type="ECO:0000313" key="1">
    <source>
        <dbReference type="EMBL" id="RMZ95360.1"/>
    </source>
</evidence>
<reference evidence="1 2" key="1">
    <citation type="journal article" date="2018" name="Sci. Rep.">
        <title>Genomic signatures of local adaptation to the degree of environmental predictability in rotifers.</title>
        <authorList>
            <person name="Franch-Gras L."/>
            <person name="Hahn C."/>
            <person name="Garcia-Roger E.M."/>
            <person name="Carmona M.J."/>
            <person name="Serra M."/>
            <person name="Gomez A."/>
        </authorList>
    </citation>
    <scope>NUCLEOTIDE SEQUENCE [LARGE SCALE GENOMIC DNA]</scope>
    <source>
        <strain evidence="1">HYR1</strain>
    </source>
</reference>
<dbReference type="Proteomes" id="UP000276133">
    <property type="component" value="Unassembled WGS sequence"/>
</dbReference>
<organism evidence="1 2">
    <name type="scientific">Brachionus plicatilis</name>
    <name type="common">Marine rotifer</name>
    <name type="synonym">Brachionus muelleri</name>
    <dbReference type="NCBI Taxonomy" id="10195"/>
    <lineage>
        <taxon>Eukaryota</taxon>
        <taxon>Metazoa</taxon>
        <taxon>Spiralia</taxon>
        <taxon>Gnathifera</taxon>
        <taxon>Rotifera</taxon>
        <taxon>Eurotatoria</taxon>
        <taxon>Monogononta</taxon>
        <taxon>Pseudotrocha</taxon>
        <taxon>Ploima</taxon>
        <taxon>Brachionidae</taxon>
        <taxon>Brachionus</taxon>
    </lineage>
</organism>